<proteinExistence type="predicted"/>
<name>E4UUY0_ARTGP</name>
<dbReference type="PANTHER" id="PTHR35910:SF6">
    <property type="entry name" value="2EXR DOMAIN-CONTAINING PROTEIN"/>
    <property type="match status" value="1"/>
</dbReference>
<gene>
    <name evidence="2" type="ORF">MGYG_04101</name>
</gene>
<dbReference type="eggNOG" id="ENOG502STS4">
    <property type="taxonomic scope" value="Eukaryota"/>
</dbReference>
<dbReference type="HOGENOM" id="CLU_771526_0_0_1"/>
<accession>E4UUY0</accession>
<protein>
    <recommendedName>
        <fullName evidence="1">2EXR domain-containing protein</fullName>
    </recommendedName>
</protein>
<dbReference type="RefSeq" id="XP_003173927.1">
    <property type="nucleotide sequence ID" value="XM_003173879.1"/>
</dbReference>
<evidence type="ECO:0000259" key="1">
    <source>
        <dbReference type="Pfam" id="PF20150"/>
    </source>
</evidence>
<evidence type="ECO:0000313" key="3">
    <source>
        <dbReference type="Proteomes" id="UP000002669"/>
    </source>
</evidence>
<dbReference type="Proteomes" id="UP000002669">
    <property type="component" value="Unassembled WGS sequence"/>
</dbReference>
<dbReference type="Pfam" id="PF20150">
    <property type="entry name" value="2EXR"/>
    <property type="match status" value="1"/>
</dbReference>
<dbReference type="VEuPathDB" id="FungiDB:MGYG_04101"/>
<keyword evidence="3" id="KW-1185">Reference proteome</keyword>
<evidence type="ECO:0000313" key="2">
    <source>
        <dbReference type="EMBL" id="EFR01097.1"/>
    </source>
</evidence>
<dbReference type="InParanoid" id="E4UUY0"/>
<feature type="domain" description="2EXR" evidence="1">
    <location>
        <begin position="18"/>
        <end position="149"/>
    </location>
</feature>
<sequence length="358" mass="41075">MATSRGGKPKKHAVATSFPQFRKLPAELQLMIWEEAFYATAPTQKVIEGFVEEDAIAQHAHRIIEAVSRVASMYGGDGIAPPAPARKYMPSLMTFPAAQIQSPAPAMAYVCRDSRRVFLKLGHAFTSLLFDDDEESTMDVWFDFSSDIVYFPLLGTEIRDSFCWASSDNWEYRRRIQHLAVEWSFFHQIDDVMFTYELHWLETFIALYNSFPALTDLYIFVPAVRLAEAPASSSGSPSERTTLCRHFEEPDECESLPIILKPIPISQTIRLAKCHCPERPRNWDETIVEIEAAFRSPWMKDALHRELKEKADNFPPRLHERIFLRKGLDVDALRDVEPPPGLKILIDRSILGRKKDRM</sequence>
<reference evidence="3" key="1">
    <citation type="journal article" date="2012" name="MBio">
        <title>Comparative genome analysis of Trichophyton rubrum and related dermatophytes reveals candidate genes involved in infection.</title>
        <authorList>
            <person name="Martinez D.A."/>
            <person name="Oliver B.G."/>
            <person name="Graeser Y."/>
            <person name="Goldberg J.M."/>
            <person name="Li W."/>
            <person name="Martinez-Rossi N.M."/>
            <person name="Monod M."/>
            <person name="Shelest E."/>
            <person name="Barton R.C."/>
            <person name="Birch E."/>
            <person name="Brakhage A.A."/>
            <person name="Chen Z."/>
            <person name="Gurr S.J."/>
            <person name="Heiman D."/>
            <person name="Heitman J."/>
            <person name="Kosti I."/>
            <person name="Rossi A."/>
            <person name="Saif S."/>
            <person name="Samalova M."/>
            <person name="Saunders C.W."/>
            <person name="Shea T."/>
            <person name="Summerbell R.C."/>
            <person name="Xu J."/>
            <person name="Young S."/>
            <person name="Zeng Q."/>
            <person name="Birren B.W."/>
            <person name="Cuomo C.A."/>
            <person name="White T.C."/>
        </authorList>
    </citation>
    <scope>NUCLEOTIDE SEQUENCE [LARGE SCALE GENOMIC DNA]</scope>
    <source>
        <strain evidence="3">ATCC MYA-4604 / CBS 118893</strain>
    </source>
</reference>
<dbReference type="InterPro" id="IPR045518">
    <property type="entry name" value="2EXR"/>
</dbReference>
<dbReference type="AlphaFoldDB" id="E4UUY0"/>
<organism evidence="3">
    <name type="scientific">Arthroderma gypseum (strain ATCC MYA-4604 / CBS 118893)</name>
    <name type="common">Microsporum gypseum</name>
    <dbReference type="NCBI Taxonomy" id="535722"/>
    <lineage>
        <taxon>Eukaryota</taxon>
        <taxon>Fungi</taxon>
        <taxon>Dikarya</taxon>
        <taxon>Ascomycota</taxon>
        <taxon>Pezizomycotina</taxon>
        <taxon>Eurotiomycetes</taxon>
        <taxon>Eurotiomycetidae</taxon>
        <taxon>Onygenales</taxon>
        <taxon>Arthrodermataceae</taxon>
        <taxon>Nannizzia</taxon>
    </lineage>
</organism>
<dbReference type="PANTHER" id="PTHR35910">
    <property type="entry name" value="2EXR DOMAIN-CONTAINING PROTEIN"/>
    <property type="match status" value="1"/>
</dbReference>
<dbReference type="GeneID" id="10029214"/>
<dbReference type="OrthoDB" id="4798927at2759"/>
<dbReference type="EMBL" id="DS989824">
    <property type="protein sequence ID" value="EFR01097.1"/>
    <property type="molecule type" value="Genomic_DNA"/>
</dbReference>
<dbReference type="OMA" id="MIWEEAF"/>